<keyword evidence="2" id="KW-1185">Reference proteome</keyword>
<proteinExistence type="predicted"/>
<dbReference type="RefSeq" id="WP_181732911.1">
    <property type="nucleotide sequence ID" value="NZ_JACEIR010000014.1"/>
</dbReference>
<evidence type="ECO:0000313" key="2">
    <source>
        <dbReference type="Proteomes" id="UP000633619"/>
    </source>
</evidence>
<protein>
    <submittedName>
        <fullName evidence="1">Uncharacterized protein</fullName>
    </submittedName>
</protein>
<dbReference type="AlphaFoldDB" id="A0A8I1DFL7"/>
<name>A0A8I1DFL7_THEIN</name>
<dbReference type="Proteomes" id="UP000633619">
    <property type="component" value="Unassembled WGS sequence"/>
</dbReference>
<evidence type="ECO:0000313" key="1">
    <source>
        <dbReference type="EMBL" id="MBH8596249.1"/>
    </source>
</evidence>
<sequence>MAICARCGRFVKNVYWWDEKPYGKTCWRKTAELSEPEEVEEKYDFEFQSKLNPTVSYGVVLEEYAFSTAAFIYIYKDGEKRLCIRRFYKRWETPDQKTLEQNWEEDFLQREGWL</sequence>
<gene>
    <name evidence="1" type="ORF">I8U20_13150</name>
</gene>
<comment type="caution">
    <text evidence="1">The sequence shown here is derived from an EMBL/GenBank/DDBJ whole genome shotgun (WGS) entry which is preliminary data.</text>
</comment>
<reference evidence="1 2" key="1">
    <citation type="submission" date="2020-12" db="EMBL/GenBank/DDBJ databases">
        <title>WGS of Thermoactinomyces spp.</title>
        <authorList>
            <person name="Cheng K."/>
        </authorList>
    </citation>
    <scope>NUCLEOTIDE SEQUENCE [LARGE SCALE GENOMIC DNA]</scope>
    <source>
        <strain evidence="2">CICC 10671\DSM 43846</strain>
    </source>
</reference>
<accession>A0A8I1DFL7</accession>
<organism evidence="1 2">
    <name type="scientific">Thermoactinomyces intermedius</name>
    <dbReference type="NCBI Taxonomy" id="2024"/>
    <lineage>
        <taxon>Bacteria</taxon>
        <taxon>Bacillati</taxon>
        <taxon>Bacillota</taxon>
        <taxon>Bacilli</taxon>
        <taxon>Bacillales</taxon>
        <taxon>Thermoactinomycetaceae</taxon>
        <taxon>Thermoactinomyces</taxon>
    </lineage>
</organism>
<dbReference type="EMBL" id="JAECVW010000012">
    <property type="protein sequence ID" value="MBH8596249.1"/>
    <property type="molecule type" value="Genomic_DNA"/>
</dbReference>